<gene>
    <name evidence="7" type="ORF">EG240_10855</name>
</gene>
<dbReference type="Gene3D" id="3.40.640.10">
    <property type="entry name" value="Type I PLP-dependent aspartate aminotransferase-like (Major domain)"/>
    <property type="match status" value="1"/>
</dbReference>
<evidence type="ECO:0000313" key="8">
    <source>
        <dbReference type="Proteomes" id="UP000275719"/>
    </source>
</evidence>
<keyword evidence="8" id="KW-1185">Reference proteome</keyword>
<dbReference type="InterPro" id="IPR000524">
    <property type="entry name" value="Tscrpt_reg_HTH_GntR"/>
</dbReference>
<evidence type="ECO:0000259" key="6">
    <source>
        <dbReference type="PROSITE" id="PS50949"/>
    </source>
</evidence>
<evidence type="ECO:0000256" key="3">
    <source>
        <dbReference type="ARBA" id="ARBA00023015"/>
    </source>
</evidence>
<evidence type="ECO:0000256" key="4">
    <source>
        <dbReference type="ARBA" id="ARBA00023125"/>
    </source>
</evidence>
<dbReference type="OrthoDB" id="594134at2"/>
<dbReference type="CDD" id="cd07377">
    <property type="entry name" value="WHTH_GntR"/>
    <property type="match status" value="1"/>
</dbReference>
<dbReference type="PANTHER" id="PTHR46577:SF1">
    <property type="entry name" value="HTH-TYPE TRANSCRIPTIONAL REGULATORY PROTEIN GABR"/>
    <property type="match status" value="1"/>
</dbReference>
<dbReference type="InterPro" id="IPR036388">
    <property type="entry name" value="WH-like_DNA-bd_sf"/>
</dbReference>
<dbReference type="InterPro" id="IPR051446">
    <property type="entry name" value="HTH_trans_reg/aminotransferase"/>
</dbReference>
<proteinExistence type="inferred from homology"/>
<dbReference type="InterPro" id="IPR004839">
    <property type="entry name" value="Aminotransferase_I/II_large"/>
</dbReference>
<dbReference type="GO" id="GO:0030170">
    <property type="term" value="F:pyridoxal phosphate binding"/>
    <property type="evidence" value="ECO:0007669"/>
    <property type="project" value="InterPro"/>
</dbReference>
<organism evidence="7 8">
    <name type="scientific">Paenimyroides tangerinum</name>
    <dbReference type="NCBI Taxonomy" id="2488728"/>
    <lineage>
        <taxon>Bacteria</taxon>
        <taxon>Pseudomonadati</taxon>
        <taxon>Bacteroidota</taxon>
        <taxon>Flavobacteriia</taxon>
        <taxon>Flavobacteriales</taxon>
        <taxon>Flavobacteriaceae</taxon>
        <taxon>Paenimyroides</taxon>
    </lineage>
</organism>
<evidence type="ECO:0000313" key="7">
    <source>
        <dbReference type="EMBL" id="RRJ89692.1"/>
    </source>
</evidence>
<dbReference type="Pfam" id="PF00155">
    <property type="entry name" value="Aminotran_1_2"/>
    <property type="match status" value="1"/>
</dbReference>
<accession>A0A3P3W3L1</accession>
<keyword evidence="3" id="KW-0805">Transcription regulation</keyword>
<dbReference type="Gene3D" id="1.10.10.10">
    <property type="entry name" value="Winged helix-like DNA-binding domain superfamily/Winged helix DNA-binding domain"/>
    <property type="match status" value="1"/>
</dbReference>
<dbReference type="InterPro" id="IPR015421">
    <property type="entry name" value="PyrdxlP-dep_Trfase_major"/>
</dbReference>
<keyword evidence="2" id="KW-0663">Pyridoxal phosphate</keyword>
<dbReference type="SUPFAM" id="SSF46785">
    <property type="entry name" value="Winged helix' DNA-binding domain"/>
    <property type="match status" value="1"/>
</dbReference>
<dbReference type="PANTHER" id="PTHR46577">
    <property type="entry name" value="HTH-TYPE TRANSCRIPTIONAL REGULATORY PROTEIN GABR"/>
    <property type="match status" value="1"/>
</dbReference>
<reference evidence="7 8" key="1">
    <citation type="submission" date="2018-11" db="EMBL/GenBank/DDBJ databases">
        <title>Flavobacterium sp. nov., YIM 102701-2 draft genome.</title>
        <authorList>
            <person name="Li G."/>
            <person name="Jiang Y."/>
        </authorList>
    </citation>
    <scope>NUCLEOTIDE SEQUENCE [LARGE SCALE GENOMIC DNA]</scope>
    <source>
        <strain evidence="7 8">YIM 102701-2</strain>
    </source>
</reference>
<dbReference type="Proteomes" id="UP000275719">
    <property type="component" value="Unassembled WGS sequence"/>
</dbReference>
<feature type="domain" description="HTH gntR-type" evidence="6">
    <location>
        <begin position="21"/>
        <end position="89"/>
    </location>
</feature>
<evidence type="ECO:0000256" key="1">
    <source>
        <dbReference type="ARBA" id="ARBA00005384"/>
    </source>
</evidence>
<dbReference type="SUPFAM" id="SSF53383">
    <property type="entry name" value="PLP-dependent transferases"/>
    <property type="match status" value="1"/>
</dbReference>
<sequence>MSSPVNIPFQSFISIDRDSSTSIYLQITFQFINAIQRGYLPTGLKLPGSRTLSELLGVHRKTIIAVYEELDAQGWVQIHSNRGTFILDKEPEKIKIKSSESLQLYSYPRQTGFSFNKTNILDNPYEYGDFLYRWNDGTPDYRVTQIETFTKFYSASLKRKQNQKKWAYSKEEGSIYFRKQLSNYLNLTRGLHISDKNILITRGVDASIYIISQILLEKGDKVVVAETSYFAINMIFQKNGAQILTIPIDKYGIQVDKLRELCEHTTIRALYLTPHNHYPTTVTLSGSRRMELLQLADEFGFVILEDDYDYEFQYDKNTTLPIASADTNGMVVYVGSFGKTLPPGFRTGFVVAPENLIYEMRKYLGIIDREGDIMMEQVLGELIEEGEIHRHLKKSIKIYQQRRNNFANILKETFGNDINYQIPTGGLAYWIEWQKSVNLLKISQECVKYNLLIPRTLLYQNKSITAMRIGFGHLTTEEMKNSIEILSKSIVSISTSH</sequence>
<dbReference type="EMBL" id="RQVQ01000023">
    <property type="protein sequence ID" value="RRJ89692.1"/>
    <property type="molecule type" value="Genomic_DNA"/>
</dbReference>
<dbReference type="InterPro" id="IPR015424">
    <property type="entry name" value="PyrdxlP-dep_Trfase"/>
</dbReference>
<name>A0A3P3W3L1_9FLAO</name>
<dbReference type="PROSITE" id="PS50949">
    <property type="entry name" value="HTH_GNTR"/>
    <property type="match status" value="1"/>
</dbReference>
<dbReference type="GO" id="GO:0003700">
    <property type="term" value="F:DNA-binding transcription factor activity"/>
    <property type="evidence" value="ECO:0007669"/>
    <property type="project" value="InterPro"/>
</dbReference>
<dbReference type="CDD" id="cd00609">
    <property type="entry name" value="AAT_like"/>
    <property type="match status" value="1"/>
</dbReference>
<dbReference type="InterPro" id="IPR036390">
    <property type="entry name" value="WH_DNA-bd_sf"/>
</dbReference>
<keyword evidence="7" id="KW-0808">Transferase</keyword>
<comment type="caution">
    <text evidence="7">The sequence shown here is derived from an EMBL/GenBank/DDBJ whole genome shotgun (WGS) entry which is preliminary data.</text>
</comment>
<dbReference type="GO" id="GO:0008483">
    <property type="term" value="F:transaminase activity"/>
    <property type="evidence" value="ECO:0007669"/>
    <property type="project" value="UniProtKB-KW"/>
</dbReference>
<dbReference type="GO" id="GO:0003677">
    <property type="term" value="F:DNA binding"/>
    <property type="evidence" value="ECO:0007669"/>
    <property type="project" value="UniProtKB-KW"/>
</dbReference>
<keyword evidence="5" id="KW-0804">Transcription</keyword>
<evidence type="ECO:0000256" key="2">
    <source>
        <dbReference type="ARBA" id="ARBA00022898"/>
    </source>
</evidence>
<evidence type="ECO:0000256" key="5">
    <source>
        <dbReference type="ARBA" id="ARBA00023163"/>
    </source>
</evidence>
<dbReference type="AlphaFoldDB" id="A0A3P3W3L1"/>
<protein>
    <submittedName>
        <fullName evidence="7">PLP-dependent aminotransferase family protein</fullName>
    </submittedName>
</protein>
<dbReference type="RefSeq" id="WP_125019420.1">
    <property type="nucleotide sequence ID" value="NZ_RQVQ01000023.1"/>
</dbReference>
<keyword evidence="4" id="KW-0238">DNA-binding</keyword>
<comment type="similarity">
    <text evidence="1">In the C-terminal section; belongs to the class-I pyridoxal-phosphate-dependent aminotransferase family.</text>
</comment>
<keyword evidence="7" id="KW-0032">Aminotransferase</keyword>
<dbReference type="Pfam" id="PF00392">
    <property type="entry name" value="GntR"/>
    <property type="match status" value="1"/>
</dbReference>
<dbReference type="SMART" id="SM00345">
    <property type="entry name" value="HTH_GNTR"/>
    <property type="match status" value="1"/>
</dbReference>